<dbReference type="EMBL" id="CP069110">
    <property type="protein sequence ID" value="QSS60130.1"/>
    <property type="molecule type" value="Genomic_DNA"/>
</dbReference>
<sequence length="142" mass="16192">MILFLILKLQLANLIRYHQPQTLPARDSLTGEQGEQCARREGNAPPDRRADWMVFVTRRGFATAVCPAAWASVCFAVLAFHDRKVPVQVGRAKFFIMSFSSFNTPWLPQSKYYVPMITTLLQQKRHLACLPASYIVAYSRKS</sequence>
<protein>
    <submittedName>
        <fullName evidence="3">Uncharacterized protein</fullName>
    </submittedName>
</protein>
<feature type="chain" id="PRO_5034647303" evidence="2">
    <location>
        <begin position="18"/>
        <end position="142"/>
    </location>
</feature>
<evidence type="ECO:0000256" key="1">
    <source>
        <dbReference type="SAM" id="MobiDB-lite"/>
    </source>
</evidence>
<dbReference type="OrthoDB" id="4179061at2759"/>
<proteinExistence type="predicted"/>
<reference evidence="3" key="1">
    <citation type="submission" date="2021-01" db="EMBL/GenBank/DDBJ databases">
        <title>Chromosome-level genome assembly of a human fungal pathogen reveals clustering of transcriptionally co-regulated genes.</title>
        <authorList>
            <person name="Voorhies M."/>
            <person name="Cohen S."/>
            <person name="Shea T.P."/>
            <person name="Petrus S."/>
            <person name="Munoz J.F."/>
            <person name="Poplawski S."/>
            <person name="Goldman W.E."/>
            <person name="Michael T."/>
            <person name="Cuomo C.A."/>
            <person name="Sil A."/>
            <person name="Beyhan S."/>
        </authorList>
    </citation>
    <scope>NUCLEOTIDE SEQUENCE</scope>
    <source>
        <strain evidence="3">WU24</strain>
    </source>
</reference>
<gene>
    <name evidence="3" type="ORF">I7I51_04927</name>
</gene>
<feature type="signal peptide" evidence="2">
    <location>
        <begin position="1"/>
        <end position="17"/>
    </location>
</feature>
<name>A0A8A1M461_AJECA</name>
<dbReference type="VEuPathDB" id="FungiDB:I7I51_04927"/>
<evidence type="ECO:0000256" key="2">
    <source>
        <dbReference type="SAM" id="SignalP"/>
    </source>
</evidence>
<accession>A0A8A1M461</accession>
<organism evidence="3 4">
    <name type="scientific">Ajellomyces capsulatus</name>
    <name type="common">Darling's disease fungus</name>
    <name type="synonym">Histoplasma capsulatum</name>
    <dbReference type="NCBI Taxonomy" id="5037"/>
    <lineage>
        <taxon>Eukaryota</taxon>
        <taxon>Fungi</taxon>
        <taxon>Dikarya</taxon>
        <taxon>Ascomycota</taxon>
        <taxon>Pezizomycotina</taxon>
        <taxon>Eurotiomycetes</taxon>
        <taxon>Eurotiomycetidae</taxon>
        <taxon>Onygenales</taxon>
        <taxon>Ajellomycetaceae</taxon>
        <taxon>Histoplasma</taxon>
    </lineage>
</organism>
<keyword evidence="2" id="KW-0732">Signal</keyword>
<dbReference type="AlphaFoldDB" id="A0A8A1M461"/>
<dbReference type="Proteomes" id="UP000663671">
    <property type="component" value="Chromosome 4"/>
</dbReference>
<feature type="region of interest" description="Disordered" evidence="1">
    <location>
        <begin position="26"/>
        <end position="45"/>
    </location>
</feature>
<evidence type="ECO:0000313" key="4">
    <source>
        <dbReference type="Proteomes" id="UP000663671"/>
    </source>
</evidence>
<evidence type="ECO:0000313" key="3">
    <source>
        <dbReference type="EMBL" id="QSS60130.1"/>
    </source>
</evidence>